<evidence type="ECO:0000313" key="8">
    <source>
        <dbReference type="Proteomes" id="UP000789901"/>
    </source>
</evidence>
<dbReference type="InterPro" id="IPR042226">
    <property type="entry name" value="eFR1_2_sf"/>
</dbReference>
<dbReference type="InterPro" id="IPR005140">
    <property type="entry name" value="eRF1_Pelota-like_N"/>
</dbReference>
<organism evidence="7 8">
    <name type="scientific">Gigaspora margarita</name>
    <dbReference type="NCBI Taxonomy" id="4874"/>
    <lineage>
        <taxon>Eukaryota</taxon>
        <taxon>Fungi</taxon>
        <taxon>Fungi incertae sedis</taxon>
        <taxon>Mucoromycota</taxon>
        <taxon>Glomeromycotina</taxon>
        <taxon>Glomeromycetes</taxon>
        <taxon>Diversisporales</taxon>
        <taxon>Gigasporaceae</taxon>
        <taxon>Gigaspora</taxon>
    </lineage>
</organism>
<dbReference type="Pfam" id="PF03464">
    <property type="entry name" value="eRF1_2"/>
    <property type="match status" value="1"/>
</dbReference>
<comment type="subcellular location">
    <subcellularLocation>
        <location evidence="1">Cytoplasm</location>
    </subcellularLocation>
</comment>
<sequence length="703" mass="79066">MSQAGTAADATDRNVEIWKVKKLIKSLEAARGNGTSMISLIIPPKDQIPRVAKMLADEYGTASNIKSRVNRLSVLAAITSTQQRLKLYTKVPTNGLVVYCGTIVTDEGKEKKVNIDFEPFKAINTSLYLCDNKFHTEALSELLESDNKFGFIVMDGNGALFGTLSGNTREVIHKFQVELPKKHGGQSALRFARLREEKRHNYVRKVAELAVQFFITNDKVNVTGLILAGSADFKTELSQSDMFDVRLQTKVIKLVDVSYGGENGFNQAIELAAESLANVKFIQEKKLIQKYFDEISQDTGKFCFGVDDTLKGLELGAVETLIVWENLDVSRYVLKNSSGGMILMFTTKTIWDTCVLVLIALHYITVAELVVHMNKEQEKDRSLFLDKETGLDMEVADRMPLLEWFADHYKDFGANLEFVTNRSQEGSQFVKGFGGIGGLLRYKVDFDSLNYDSEEDGFFSEDMEFQEGSNSQSKTQPEVSNDPDVQEDLTEENYDVWDDSALITAWDHAVKEYQSFHSLKTEKTTDKIDNIKNKDALSKKTQTISDSESGEASAKQDRNETKRAQSVNRVNRGGESALKSSDDKKVRGKMSKVDDSSVEETDHTYKQDSYTNYGHGSDSATGDNSYYSAYGWYHNYPPPPPPPQFYYNMPPVMDPNVSYFPGWRPMPPPKPQTVPPPPMIDDDALSNLLMAWYYSGYYTGLFQ</sequence>
<accession>A0ABN7VFY5</accession>
<evidence type="ECO:0000256" key="2">
    <source>
        <dbReference type="ARBA" id="ARBA00005326"/>
    </source>
</evidence>
<dbReference type="CDD" id="cd22852">
    <property type="entry name" value="SMN_C"/>
    <property type="match status" value="1"/>
</dbReference>
<evidence type="ECO:0000256" key="1">
    <source>
        <dbReference type="ARBA" id="ARBA00004496"/>
    </source>
</evidence>
<evidence type="ECO:0000256" key="5">
    <source>
        <dbReference type="SAM" id="MobiDB-lite"/>
    </source>
</evidence>
<evidence type="ECO:0000256" key="3">
    <source>
        <dbReference type="ARBA" id="ARBA00022490"/>
    </source>
</evidence>
<reference evidence="7 8" key="1">
    <citation type="submission" date="2021-06" db="EMBL/GenBank/DDBJ databases">
        <authorList>
            <person name="Kallberg Y."/>
            <person name="Tangrot J."/>
            <person name="Rosling A."/>
        </authorList>
    </citation>
    <scope>NUCLEOTIDE SEQUENCE [LARGE SCALE GENOMIC DNA]</scope>
    <source>
        <strain evidence="7 8">120-4 pot B 10/14</strain>
    </source>
</reference>
<feature type="region of interest" description="Disordered" evidence="5">
    <location>
        <begin position="537"/>
        <end position="604"/>
    </location>
</feature>
<dbReference type="Gene3D" id="3.30.1330.30">
    <property type="match status" value="1"/>
</dbReference>
<feature type="region of interest" description="Disordered" evidence="5">
    <location>
        <begin position="463"/>
        <end position="486"/>
    </location>
</feature>
<comment type="caution">
    <text evidence="7">The sequence shown here is derived from an EMBL/GenBank/DDBJ whole genome shotgun (WGS) entry which is preliminary data.</text>
</comment>
<feature type="non-terminal residue" evidence="7">
    <location>
        <position position="703"/>
    </location>
</feature>
<comment type="similarity">
    <text evidence="2">Belongs to the eukaryotic release factor 1 family.</text>
</comment>
<dbReference type="Pfam" id="PF20636">
    <property type="entry name" value="SMN_G2-BD"/>
    <property type="match status" value="1"/>
</dbReference>
<gene>
    <name evidence="7" type="ORF">GMARGA_LOCUS18278</name>
</gene>
<dbReference type="SUPFAM" id="SSF55315">
    <property type="entry name" value="L30e-like"/>
    <property type="match status" value="1"/>
</dbReference>
<feature type="domain" description="eRF1/Pelota-like N-terminal" evidence="6">
    <location>
        <begin position="8"/>
        <end position="144"/>
    </location>
</feature>
<evidence type="ECO:0000259" key="6">
    <source>
        <dbReference type="SMART" id="SM01194"/>
    </source>
</evidence>
<feature type="compositionally biased region" description="Basic and acidic residues" evidence="5">
    <location>
        <begin position="580"/>
        <end position="604"/>
    </location>
</feature>
<dbReference type="Gene3D" id="3.30.960.10">
    <property type="entry name" value="eRF1 domain 1"/>
    <property type="match status" value="1"/>
</dbReference>
<dbReference type="InterPro" id="IPR029064">
    <property type="entry name" value="Ribosomal_eL30-like_sf"/>
</dbReference>
<dbReference type="InterPro" id="IPR004403">
    <property type="entry name" value="Peptide_chain-rel_eRF1/aRF1"/>
</dbReference>
<dbReference type="Pfam" id="PF20635">
    <property type="entry name" value="SMN_YG-box"/>
    <property type="match status" value="1"/>
</dbReference>
<dbReference type="InterPro" id="IPR005141">
    <property type="entry name" value="eRF1_2"/>
</dbReference>
<dbReference type="Gene3D" id="3.30.420.60">
    <property type="entry name" value="eRF1 domain 2"/>
    <property type="match status" value="1"/>
</dbReference>
<dbReference type="InterPro" id="IPR005142">
    <property type="entry name" value="eRF1_3"/>
</dbReference>
<dbReference type="PANTHER" id="PTHR10113">
    <property type="entry name" value="PEPTIDE CHAIN RELEASE FACTOR SUBUNIT 1"/>
    <property type="match status" value="1"/>
</dbReference>
<dbReference type="SUPFAM" id="SSF55481">
    <property type="entry name" value="N-terminal domain of eukaryotic peptide chain release factor subunit 1, ERF1"/>
    <property type="match status" value="1"/>
</dbReference>
<dbReference type="SMART" id="SM01194">
    <property type="entry name" value="eRF1_1"/>
    <property type="match status" value="1"/>
</dbReference>
<evidence type="ECO:0000256" key="4">
    <source>
        <dbReference type="ARBA" id="ARBA00022917"/>
    </source>
</evidence>
<dbReference type="Pfam" id="PF03465">
    <property type="entry name" value="eRF1_3"/>
    <property type="match status" value="1"/>
</dbReference>
<dbReference type="InterPro" id="IPR047313">
    <property type="entry name" value="SMN_C"/>
</dbReference>
<keyword evidence="4" id="KW-0648">Protein biosynthesis</keyword>
<protein>
    <submittedName>
        <fullName evidence="7">39574_t:CDS:1</fullName>
    </submittedName>
</protein>
<dbReference type="SUPFAM" id="SSF53137">
    <property type="entry name" value="Translational machinery components"/>
    <property type="match status" value="1"/>
</dbReference>
<dbReference type="InterPro" id="IPR049481">
    <property type="entry name" value="SMN_G2-BD"/>
</dbReference>
<dbReference type="InterPro" id="IPR024049">
    <property type="entry name" value="eRF1_1_sf"/>
</dbReference>
<dbReference type="NCBIfam" id="TIGR03676">
    <property type="entry name" value="aRF1_eRF1"/>
    <property type="match status" value="1"/>
</dbReference>
<feature type="compositionally biased region" description="Polar residues" evidence="5">
    <location>
        <begin position="467"/>
        <end position="479"/>
    </location>
</feature>
<keyword evidence="8" id="KW-1185">Reference proteome</keyword>
<name>A0ABN7VFY5_GIGMA</name>
<evidence type="ECO:0000313" key="7">
    <source>
        <dbReference type="EMBL" id="CAG8768691.1"/>
    </source>
</evidence>
<dbReference type="Proteomes" id="UP000789901">
    <property type="component" value="Unassembled WGS sequence"/>
</dbReference>
<dbReference type="Pfam" id="PF03463">
    <property type="entry name" value="eRF1_1"/>
    <property type="match status" value="1"/>
</dbReference>
<feature type="compositionally biased region" description="Basic and acidic residues" evidence="5">
    <location>
        <begin position="554"/>
        <end position="563"/>
    </location>
</feature>
<keyword evidence="3" id="KW-0963">Cytoplasm</keyword>
<dbReference type="EMBL" id="CAJVQB010014485">
    <property type="protein sequence ID" value="CAG8768691.1"/>
    <property type="molecule type" value="Genomic_DNA"/>
</dbReference>
<dbReference type="CDD" id="cd22851">
    <property type="entry name" value="SMN_N"/>
    <property type="match status" value="1"/>
</dbReference>
<proteinExistence type="inferred from homology"/>